<reference evidence="1" key="1">
    <citation type="submission" date="2021-06" db="EMBL/GenBank/DDBJ databases">
        <authorList>
            <person name="Kallberg Y."/>
            <person name="Tangrot J."/>
            <person name="Rosling A."/>
        </authorList>
    </citation>
    <scope>NUCLEOTIDE SEQUENCE</scope>
    <source>
        <strain evidence="1">CL356</strain>
    </source>
</reference>
<accession>A0ACA9MRS5</accession>
<proteinExistence type="predicted"/>
<evidence type="ECO:0000313" key="1">
    <source>
        <dbReference type="EMBL" id="CAG8607646.1"/>
    </source>
</evidence>
<dbReference type="EMBL" id="CAJVPT010014821">
    <property type="protein sequence ID" value="CAG8607646.1"/>
    <property type="molecule type" value="Genomic_DNA"/>
</dbReference>
<evidence type="ECO:0000313" key="2">
    <source>
        <dbReference type="Proteomes" id="UP000789525"/>
    </source>
</evidence>
<gene>
    <name evidence="1" type="ORF">ACOLOM_LOCUS6909</name>
</gene>
<organism evidence="1 2">
    <name type="scientific">Acaulospora colombiana</name>
    <dbReference type="NCBI Taxonomy" id="27376"/>
    <lineage>
        <taxon>Eukaryota</taxon>
        <taxon>Fungi</taxon>
        <taxon>Fungi incertae sedis</taxon>
        <taxon>Mucoromycota</taxon>
        <taxon>Glomeromycotina</taxon>
        <taxon>Glomeromycetes</taxon>
        <taxon>Diversisporales</taxon>
        <taxon>Acaulosporaceae</taxon>
        <taxon>Acaulospora</taxon>
    </lineage>
</organism>
<keyword evidence="2" id="KW-1185">Reference proteome</keyword>
<sequence>MLVSLQTTYRTLSREMNFVIFSRGSKIKSHLTFMQVYEILYGGLSKQFWSCHPQNSSPNLGEARRRGCALCQDPALRYDVRGVAAVDSQVIRERSYEYTNFLYESPDTKHELNEPKTMENIKAPVCDMAHRE</sequence>
<comment type="caution">
    <text evidence="1">The sequence shown here is derived from an EMBL/GenBank/DDBJ whole genome shotgun (WGS) entry which is preliminary data.</text>
</comment>
<protein>
    <submittedName>
        <fullName evidence="1">5765_t:CDS:1</fullName>
    </submittedName>
</protein>
<dbReference type="Proteomes" id="UP000789525">
    <property type="component" value="Unassembled WGS sequence"/>
</dbReference>
<name>A0ACA9MRS5_9GLOM</name>